<evidence type="ECO:0000256" key="10">
    <source>
        <dbReference type="RuleBase" id="RU351113"/>
    </source>
</evidence>
<comment type="subcellular location">
    <subcellularLocation>
        <location evidence="1 10">Cell membrane</location>
        <topology evidence="1 10">Multi-pass membrane protein</topology>
    </subcellularLocation>
</comment>
<comment type="similarity">
    <text evidence="10">Belongs to the insect chemoreceptor superfamily. Heteromeric odorant receptor channel (TC 1.A.69) family.</text>
</comment>
<keyword evidence="8 10" id="KW-0675">Receptor</keyword>
<feature type="transmembrane region" description="Helical" evidence="10">
    <location>
        <begin position="35"/>
        <end position="61"/>
    </location>
</feature>
<name>D2A349_TRICA</name>
<gene>
    <name evidence="11" type="primary">AUGUSTUS-3.0.2_07924</name>
    <name evidence="11" type="ORF">TcasGA2_TC007924</name>
</gene>
<dbReference type="PhylomeDB" id="D2A349"/>
<keyword evidence="3 10" id="KW-0716">Sensory transduction</keyword>
<dbReference type="PANTHER" id="PTHR21137">
    <property type="entry name" value="ODORANT RECEPTOR"/>
    <property type="match status" value="1"/>
</dbReference>
<dbReference type="EMBL" id="KQ971338">
    <property type="protein sequence ID" value="EFA02873.1"/>
    <property type="molecule type" value="Genomic_DNA"/>
</dbReference>
<keyword evidence="7 10" id="KW-0472">Membrane</keyword>
<dbReference type="InParanoid" id="D2A349"/>
<comment type="caution">
    <text evidence="10">Lacks conserved residue(s) required for the propagation of feature annotation.</text>
</comment>
<proteinExistence type="inferred from homology"/>
<dbReference type="FunCoup" id="D2A349">
    <property type="interactions" value="54"/>
</dbReference>
<feature type="transmembrane region" description="Helical" evidence="10">
    <location>
        <begin position="120"/>
        <end position="142"/>
    </location>
</feature>
<dbReference type="AlphaFoldDB" id="D2A349"/>
<evidence type="ECO:0000256" key="8">
    <source>
        <dbReference type="ARBA" id="ARBA00023170"/>
    </source>
</evidence>
<keyword evidence="2" id="KW-1003">Cell membrane</keyword>
<dbReference type="Pfam" id="PF02949">
    <property type="entry name" value="7tm_6"/>
    <property type="match status" value="1"/>
</dbReference>
<feature type="transmembrane region" description="Helical" evidence="10">
    <location>
        <begin position="194"/>
        <end position="215"/>
    </location>
</feature>
<evidence type="ECO:0000256" key="5">
    <source>
        <dbReference type="ARBA" id="ARBA00022725"/>
    </source>
</evidence>
<feature type="transmembrane region" description="Helical" evidence="10">
    <location>
        <begin position="293"/>
        <end position="314"/>
    </location>
</feature>
<dbReference type="InterPro" id="IPR004117">
    <property type="entry name" value="7tm6_olfct_rcpt"/>
</dbReference>
<evidence type="ECO:0000256" key="1">
    <source>
        <dbReference type="ARBA" id="ARBA00004651"/>
    </source>
</evidence>
<dbReference type="HOGENOM" id="CLU_062908_0_0_1"/>
<evidence type="ECO:0000256" key="4">
    <source>
        <dbReference type="ARBA" id="ARBA00022692"/>
    </source>
</evidence>
<keyword evidence="9 10" id="KW-0807">Transducer</keyword>
<reference evidence="11 12" key="2">
    <citation type="journal article" date="2010" name="Nucleic Acids Res.">
        <title>BeetleBase in 2010: revisions to provide comprehensive genomic information for Tribolium castaneum.</title>
        <authorList>
            <person name="Kim H.S."/>
            <person name="Murphy T."/>
            <person name="Xia J."/>
            <person name="Caragea D."/>
            <person name="Park Y."/>
            <person name="Beeman R.W."/>
            <person name="Lorenzen M.D."/>
            <person name="Butcher S."/>
            <person name="Manak J.R."/>
            <person name="Brown S.J."/>
        </authorList>
    </citation>
    <scope>GENOME REANNOTATION</scope>
    <source>
        <strain evidence="11 12">Georgia GA2</strain>
    </source>
</reference>
<dbReference type="Proteomes" id="UP000007266">
    <property type="component" value="Linkage group 4"/>
</dbReference>
<keyword evidence="4 10" id="KW-0812">Transmembrane</keyword>
<evidence type="ECO:0000256" key="3">
    <source>
        <dbReference type="ARBA" id="ARBA00022606"/>
    </source>
</evidence>
<evidence type="ECO:0000313" key="11">
    <source>
        <dbReference type="EMBL" id="EFA02873.1"/>
    </source>
</evidence>
<evidence type="ECO:0000313" key="12">
    <source>
        <dbReference type="Proteomes" id="UP000007266"/>
    </source>
</evidence>
<feature type="transmembrane region" description="Helical" evidence="10">
    <location>
        <begin position="349"/>
        <end position="370"/>
    </location>
</feature>
<dbReference type="PANTHER" id="PTHR21137:SF35">
    <property type="entry name" value="ODORANT RECEPTOR 19A-RELATED"/>
    <property type="match status" value="1"/>
</dbReference>
<feature type="transmembrane region" description="Helical" evidence="10">
    <location>
        <begin position="73"/>
        <end position="90"/>
    </location>
</feature>
<dbReference type="GO" id="GO:0007165">
    <property type="term" value="P:signal transduction"/>
    <property type="evidence" value="ECO:0007669"/>
    <property type="project" value="UniProtKB-KW"/>
</dbReference>
<dbReference type="GO" id="GO:0005886">
    <property type="term" value="C:plasma membrane"/>
    <property type="evidence" value="ECO:0000318"/>
    <property type="project" value="GO_Central"/>
</dbReference>
<evidence type="ECO:0000256" key="9">
    <source>
        <dbReference type="ARBA" id="ARBA00023224"/>
    </source>
</evidence>
<dbReference type="OMA" id="DTHIFAT"/>
<accession>D2A349</accession>
<keyword evidence="12" id="KW-1185">Reference proteome</keyword>
<keyword evidence="5 10" id="KW-0552">Olfaction</keyword>
<keyword evidence="6 10" id="KW-1133">Transmembrane helix</keyword>
<evidence type="ECO:0000256" key="2">
    <source>
        <dbReference type="ARBA" id="ARBA00022475"/>
    </source>
</evidence>
<protein>
    <recommendedName>
        <fullName evidence="10">Odorant receptor</fullName>
    </recommendedName>
</protein>
<sequence length="382" mass="44125">MKNQEIKICRATLTVLKYSLIWPSEADEMNPGKWYYIRVVTFILFTCPWVLSVFMHLIVSIRNNADIHLSEDVALMVAFTGVYYMTIIYVKKQPKVAFLLRDLSYFQFGKPPGFDETERILGFLSKLTFCYSVMAVVIYNYIKYRQKPECERMNKLKGLKENCGMLTPTWWPFEINYSPAFQLIFLYIFTSTQVMMKLSLMISFNVLEMAHHIILRINHLKTMILESLDEQDYEASKRKIKTCILYHLEILGFAERMDDCFSNGMFAHLTITAAICGCLEKQFVDGDNQLGSLLHIFGWILALFLACLGGQHLINASETISDAIWSSKWYDADLRLRKDLIFMMARSQVGLYLNVGGFGILSYALFLSVIKMSYSILAMLTS</sequence>
<dbReference type="GO" id="GO:0050911">
    <property type="term" value="P:detection of chemical stimulus involved in sensory perception of smell"/>
    <property type="evidence" value="ECO:0000318"/>
    <property type="project" value="GO_Central"/>
</dbReference>
<dbReference type="GO" id="GO:0004984">
    <property type="term" value="F:olfactory receptor activity"/>
    <property type="evidence" value="ECO:0000318"/>
    <property type="project" value="GO_Central"/>
</dbReference>
<evidence type="ECO:0000256" key="7">
    <source>
        <dbReference type="ARBA" id="ARBA00023136"/>
    </source>
</evidence>
<reference evidence="11 12" key="1">
    <citation type="journal article" date="2008" name="Nature">
        <title>The genome of the model beetle and pest Tribolium castaneum.</title>
        <authorList>
            <consortium name="Tribolium Genome Sequencing Consortium"/>
            <person name="Richards S."/>
            <person name="Gibbs R.A."/>
            <person name="Weinstock G.M."/>
            <person name="Brown S.J."/>
            <person name="Denell R."/>
            <person name="Beeman R.W."/>
            <person name="Gibbs R."/>
            <person name="Beeman R.W."/>
            <person name="Brown S.J."/>
            <person name="Bucher G."/>
            <person name="Friedrich M."/>
            <person name="Grimmelikhuijzen C.J."/>
            <person name="Klingler M."/>
            <person name="Lorenzen M."/>
            <person name="Richards S."/>
            <person name="Roth S."/>
            <person name="Schroder R."/>
            <person name="Tautz D."/>
            <person name="Zdobnov E.M."/>
            <person name="Muzny D."/>
            <person name="Gibbs R.A."/>
            <person name="Weinstock G.M."/>
            <person name="Attaway T."/>
            <person name="Bell S."/>
            <person name="Buhay C.J."/>
            <person name="Chandrabose M.N."/>
            <person name="Chavez D."/>
            <person name="Clerk-Blankenburg K.P."/>
            <person name="Cree A."/>
            <person name="Dao M."/>
            <person name="Davis C."/>
            <person name="Chacko J."/>
            <person name="Dinh H."/>
            <person name="Dugan-Rocha S."/>
            <person name="Fowler G."/>
            <person name="Garner T.T."/>
            <person name="Garnes J."/>
            <person name="Gnirke A."/>
            <person name="Hawes A."/>
            <person name="Hernandez J."/>
            <person name="Hines S."/>
            <person name="Holder M."/>
            <person name="Hume J."/>
            <person name="Jhangiani S.N."/>
            <person name="Joshi V."/>
            <person name="Khan Z.M."/>
            <person name="Jackson L."/>
            <person name="Kovar C."/>
            <person name="Kowis A."/>
            <person name="Lee S."/>
            <person name="Lewis L.R."/>
            <person name="Margolis J."/>
            <person name="Morgan M."/>
            <person name="Nazareth L.V."/>
            <person name="Nguyen N."/>
            <person name="Okwuonu G."/>
            <person name="Parker D."/>
            <person name="Richards S."/>
            <person name="Ruiz S.J."/>
            <person name="Santibanez J."/>
            <person name="Savard J."/>
            <person name="Scherer S.E."/>
            <person name="Schneider B."/>
            <person name="Sodergren E."/>
            <person name="Tautz D."/>
            <person name="Vattahil S."/>
            <person name="Villasana D."/>
            <person name="White C.S."/>
            <person name="Wright R."/>
            <person name="Park Y."/>
            <person name="Beeman R.W."/>
            <person name="Lord J."/>
            <person name="Oppert B."/>
            <person name="Lorenzen M."/>
            <person name="Brown S."/>
            <person name="Wang L."/>
            <person name="Savard J."/>
            <person name="Tautz D."/>
            <person name="Richards S."/>
            <person name="Weinstock G."/>
            <person name="Gibbs R.A."/>
            <person name="Liu Y."/>
            <person name="Worley K."/>
            <person name="Weinstock G."/>
            <person name="Elsik C.G."/>
            <person name="Reese J.T."/>
            <person name="Elhaik E."/>
            <person name="Landan G."/>
            <person name="Graur D."/>
            <person name="Arensburger P."/>
            <person name="Atkinson P."/>
            <person name="Beeman R.W."/>
            <person name="Beidler J."/>
            <person name="Brown S.J."/>
            <person name="Demuth J.P."/>
            <person name="Drury D.W."/>
            <person name="Du Y.Z."/>
            <person name="Fujiwara H."/>
            <person name="Lorenzen M."/>
            <person name="Maselli V."/>
            <person name="Osanai M."/>
            <person name="Park Y."/>
            <person name="Robertson H.M."/>
            <person name="Tu Z."/>
            <person name="Wang J.J."/>
            <person name="Wang S."/>
            <person name="Richards S."/>
            <person name="Song H."/>
            <person name="Zhang L."/>
            <person name="Sodergren E."/>
            <person name="Werner D."/>
            <person name="Stanke M."/>
            <person name="Morgenstern B."/>
            <person name="Solovyev V."/>
            <person name="Kosarev P."/>
            <person name="Brown G."/>
            <person name="Chen H.C."/>
            <person name="Ermolaeva O."/>
            <person name="Hlavina W."/>
            <person name="Kapustin Y."/>
            <person name="Kiryutin B."/>
            <person name="Kitts P."/>
            <person name="Maglott D."/>
            <person name="Pruitt K."/>
            <person name="Sapojnikov V."/>
            <person name="Souvorov A."/>
            <person name="Mackey A.J."/>
            <person name="Waterhouse R.M."/>
            <person name="Wyder S."/>
            <person name="Zdobnov E.M."/>
            <person name="Zdobnov E.M."/>
            <person name="Wyder S."/>
            <person name="Kriventseva E.V."/>
            <person name="Kadowaki T."/>
            <person name="Bork P."/>
            <person name="Aranda M."/>
            <person name="Bao R."/>
            <person name="Beermann A."/>
            <person name="Berns N."/>
            <person name="Bolognesi R."/>
            <person name="Bonneton F."/>
            <person name="Bopp D."/>
            <person name="Brown S.J."/>
            <person name="Bucher G."/>
            <person name="Butts T."/>
            <person name="Chaumot A."/>
            <person name="Denell R.E."/>
            <person name="Ferrier D.E."/>
            <person name="Friedrich M."/>
            <person name="Gordon C.M."/>
            <person name="Jindra M."/>
            <person name="Klingler M."/>
            <person name="Lan Q."/>
            <person name="Lattorff H.M."/>
            <person name="Laudet V."/>
            <person name="von Levetsow C."/>
            <person name="Liu Z."/>
            <person name="Lutz R."/>
            <person name="Lynch J.A."/>
            <person name="da Fonseca R.N."/>
            <person name="Posnien N."/>
            <person name="Reuter R."/>
            <person name="Roth S."/>
            <person name="Savard J."/>
            <person name="Schinko J.B."/>
            <person name="Schmitt C."/>
            <person name="Schoppmeier M."/>
            <person name="Schroder R."/>
            <person name="Shippy T.D."/>
            <person name="Simonnet F."/>
            <person name="Marques-Souza H."/>
            <person name="Tautz D."/>
            <person name="Tomoyasu Y."/>
            <person name="Trauner J."/>
            <person name="Van der Zee M."/>
            <person name="Vervoort M."/>
            <person name="Wittkopp N."/>
            <person name="Wimmer E.A."/>
            <person name="Yang X."/>
            <person name="Jones A.K."/>
            <person name="Sattelle D.B."/>
            <person name="Ebert P.R."/>
            <person name="Nelson D."/>
            <person name="Scott J.G."/>
            <person name="Beeman R.W."/>
            <person name="Muthukrishnan S."/>
            <person name="Kramer K.J."/>
            <person name="Arakane Y."/>
            <person name="Beeman R.W."/>
            <person name="Zhu Q."/>
            <person name="Hogenkamp D."/>
            <person name="Dixit R."/>
            <person name="Oppert B."/>
            <person name="Jiang H."/>
            <person name="Zou Z."/>
            <person name="Marshall J."/>
            <person name="Elpidina E."/>
            <person name="Vinokurov K."/>
            <person name="Oppert C."/>
            <person name="Zou Z."/>
            <person name="Evans J."/>
            <person name="Lu Z."/>
            <person name="Zhao P."/>
            <person name="Sumathipala N."/>
            <person name="Altincicek B."/>
            <person name="Vilcinskas A."/>
            <person name="Williams M."/>
            <person name="Hultmark D."/>
            <person name="Hetru C."/>
            <person name="Jiang H."/>
            <person name="Grimmelikhuijzen C.J."/>
            <person name="Hauser F."/>
            <person name="Cazzamali G."/>
            <person name="Williamson M."/>
            <person name="Park Y."/>
            <person name="Li B."/>
            <person name="Tanaka Y."/>
            <person name="Predel R."/>
            <person name="Neupert S."/>
            <person name="Schachtner J."/>
            <person name="Verleyen P."/>
            <person name="Raible F."/>
            <person name="Bork P."/>
            <person name="Friedrich M."/>
            <person name="Walden K.K."/>
            <person name="Robertson H.M."/>
            <person name="Angeli S."/>
            <person name="Foret S."/>
            <person name="Bucher G."/>
            <person name="Schuetz S."/>
            <person name="Maleszka R."/>
            <person name="Wimmer E.A."/>
            <person name="Beeman R.W."/>
            <person name="Lorenzen M."/>
            <person name="Tomoyasu Y."/>
            <person name="Miller S.C."/>
            <person name="Grossmann D."/>
            <person name="Bucher G."/>
        </authorList>
    </citation>
    <scope>NUCLEOTIDE SEQUENCE [LARGE SCALE GENOMIC DNA]</scope>
    <source>
        <strain evidence="11 12">Georgia GA2</strain>
    </source>
</reference>
<dbReference type="GO" id="GO:0005549">
    <property type="term" value="F:odorant binding"/>
    <property type="evidence" value="ECO:0007669"/>
    <property type="project" value="InterPro"/>
</dbReference>
<evidence type="ECO:0000256" key="6">
    <source>
        <dbReference type="ARBA" id="ARBA00022989"/>
    </source>
</evidence>
<organism evidence="11 12">
    <name type="scientific">Tribolium castaneum</name>
    <name type="common">Red flour beetle</name>
    <dbReference type="NCBI Taxonomy" id="7070"/>
    <lineage>
        <taxon>Eukaryota</taxon>
        <taxon>Metazoa</taxon>
        <taxon>Ecdysozoa</taxon>
        <taxon>Arthropoda</taxon>
        <taxon>Hexapoda</taxon>
        <taxon>Insecta</taxon>
        <taxon>Pterygota</taxon>
        <taxon>Neoptera</taxon>
        <taxon>Endopterygota</taxon>
        <taxon>Coleoptera</taxon>
        <taxon>Polyphaga</taxon>
        <taxon>Cucujiformia</taxon>
        <taxon>Tenebrionidae</taxon>
        <taxon>Tenebrionidae incertae sedis</taxon>
        <taxon>Tribolium</taxon>
    </lineage>
</organism>